<dbReference type="SUPFAM" id="SSF46785">
    <property type="entry name" value="Winged helix' DNA-binding domain"/>
    <property type="match status" value="1"/>
</dbReference>
<evidence type="ECO:0000256" key="4">
    <source>
        <dbReference type="ARBA" id="ARBA00023163"/>
    </source>
</evidence>
<dbReference type="KEGG" id="ptn:PTRA_a0335"/>
<dbReference type="InterPro" id="IPR005119">
    <property type="entry name" value="LysR_subst-bd"/>
</dbReference>
<dbReference type="InterPro" id="IPR036388">
    <property type="entry name" value="WH-like_DNA-bd_sf"/>
</dbReference>
<dbReference type="GO" id="GO:0003700">
    <property type="term" value="F:DNA-binding transcription factor activity"/>
    <property type="evidence" value="ECO:0007669"/>
    <property type="project" value="InterPro"/>
</dbReference>
<dbReference type="Gene3D" id="3.40.190.10">
    <property type="entry name" value="Periplasmic binding protein-like II"/>
    <property type="match status" value="2"/>
</dbReference>
<dbReference type="FunFam" id="1.10.10.10:FF:000001">
    <property type="entry name" value="LysR family transcriptional regulator"/>
    <property type="match status" value="1"/>
</dbReference>
<evidence type="ECO:0000256" key="3">
    <source>
        <dbReference type="ARBA" id="ARBA00023125"/>
    </source>
</evidence>
<dbReference type="Pfam" id="PF00126">
    <property type="entry name" value="HTH_1"/>
    <property type="match status" value="1"/>
</dbReference>
<sequence>MTNLPSIKQLQYLLAVHQYQHFGRAASACFIGQSTLSTAIQNLEETLGCQLIERENRSLMFTTIGEEVVERSRKIIHDTISLKELTKSFLTPLSGKLTVGVIPTIASFIAAPLYHFCKQEFCDLELVLVEDTSDKLLDKLEHGQIDLALLALPYQTDKFHTQVLARDHFSLVHHKDYTPAKNVQDFNLLPDASVFLLEREHCMTGHALSACHLNRVSCINPFEAASLHTLLSMVEYQLGVTFLPQMAINAGILDNKNMLATPSANEAYREIGILWRKTTGRIRDFKLFSQQLEVFLKHQCSLDFAKDRATSS</sequence>
<dbReference type="PANTHER" id="PTHR30346:SF10">
    <property type="entry name" value="TRANSCRIPTIONAL REGULATOR OF OXIDATIVE STRESS OXYR"/>
    <property type="match status" value="1"/>
</dbReference>
<feature type="domain" description="HTH lysR-type" evidence="5">
    <location>
        <begin position="5"/>
        <end position="62"/>
    </location>
</feature>
<dbReference type="GO" id="GO:0003677">
    <property type="term" value="F:DNA binding"/>
    <property type="evidence" value="ECO:0007669"/>
    <property type="project" value="UniProtKB-KW"/>
</dbReference>
<dbReference type="AlphaFoldDB" id="A0A0U2WTS6"/>
<dbReference type="InterPro" id="IPR036390">
    <property type="entry name" value="WH_DNA-bd_sf"/>
</dbReference>
<dbReference type="PATRIC" id="fig|1315283.4.peg.298"/>
<dbReference type="CDD" id="cd08411">
    <property type="entry name" value="PBP2_OxyR"/>
    <property type="match status" value="1"/>
</dbReference>
<comment type="similarity">
    <text evidence="1">Belongs to the LysR transcriptional regulatory family.</text>
</comment>
<accession>A0A0U2WTS6</accession>
<gene>
    <name evidence="6" type="primary">oxyR</name>
    <name evidence="6" type="ORF">PTRA_a0335</name>
</gene>
<dbReference type="RefSeq" id="WP_058372427.1">
    <property type="nucleotide sequence ID" value="NZ_CP011034.1"/>
</dbReference>
<dbReference type="SUPFAM" id="SSF53850">
    <property type="entry name" value="Periplasmic binding protein-like II"/>
    <property type="match status" value="1"/>
</dbReference>
<dbReference type="PROSITE" id="PS50931">
    <property type="entry name" value="HTH_LYSR"/>
    <property type="match status" value="1"/>
</dbReference>
<dbReference type="Gene3D" id="1.10.10.10">
    <property type="entry name" value="Winged helix-like DNA-binding domain superfamily/Winged helix DNA-binding domain"/>
    <property type="match status" value="1"/>
</dbReference>
<dbReference type="InterPro" id="IPR000847">
    <property type="entry name" value="LysR_HTH_N"/>
</dbReference>
<dbReference type="Pfam" id="PF03466">
    <property type="entry name" value="LysR_substrate"/>
    <property type="match status" value="1"/>
</dbReference>
<dbReference type="Proteomes" id="UP000065261">
    <property type="component" value="Chromosome I"/>
</dbReference>
<proteinExistence type="inferred from homology"/>
<dbReference type="PANTHER" id="PTHR30346">
    <property type="entry name" value="TRANSCRIPTIONAL DUAL REGULATOR HCAR-RELATED"/>
    <property type="match status" value="1"/>
</dbReference>
<evidence type="ECO:0000256" key="1">
    <source>
        <dbReference type="ARBA" id="ARBA00009437"/>
    </source>
</evidence>
<evidence type="ECO:0000313" key="7">
    <source>
        <dbReference type="Proteomes" id="UP000065261"/>
    </source>
</evidence>
<name>A0A0U2WTS6_9GAMM</name>
<dbReference type="EMBL" id="CP011034">
    <property type="protein sequence ID" value="ALS31704.1"/>
    <property type="molecule type" value="Genomic_DNA"/>
</dbReference>
<dbReference type="GO" id="GO:0032993">
    <property type="term" value="C:protein-DNA complex"/>
    <property type="evidence" value="ECO:0007669"/>
    <property type="project" value="TreeGrafter"/>
</dbReference>
<reference evidence="6 7" key="1">
    <citation type="submission" date="2015-03" db="EMBL/GenBank/DDBJ databases">
        <authorList>
            <person name="Murphy D."/>
        </authorList>
    </citation>
    <scope>NUCLEOTIDE SEQUENCE [LARGE SCALE GENOMIC DNA]</scope>
    <source>
        <strain evidence="6 7">KMM 520</strain>
    </source>
</reference>
<organism evidence="6">
    <name type="scientific">Pseudoalteromonas translucida KMM 520</name>
    <dbReference type="NCBI Taxonomy" id="1315283"/>
    <lineage>
        <taxon>Bacteria</taxon>
        <taxon>Pseudomonadati</taxon>
        <taxon>Pseudomonadota</taxon>
        <taxon>Gammaproteobacteria</taxon>
        <taxon>Alteromonadales</taxon>
        <taxon>Pseudoalteromonadaceae</taxon>
        <taxon>Pseudoalteromonas</taxon>
    </lineage>
</organism>
<keyword evidence="3" id="KW-0238">DNA-binding</keyword>
<evidence type="ECO:0000256" key="2">
    <source>
        <dbReference type="ARBA" id="ARBA00023015"/>
    </source>
</evidence>
<protein>
    <submittedName>
        <fullName evidence="6">LysR family transcriptional regulator</fullName>
    </submittedName>
</protein>
<evidence type="ECO:0000259" key="5">
    <source>
        <dbReference type="PROSITE" id="PS50931"/>
    </source>
</evidence>
<dbReference type="OrthoDB" id="9775392at2"/>
<keyword evidence="4" id="KW-0804">Transcription</keyword>
<evidence type="ECO:0000313" key="6">
    <source>
        <dbReference type="EMBL" id="ALS31704.1"/>
    </source>
</evidence>
<keyword evidence="2" id="KW-0805">Transcription regulation</keyword>